<evidence type="ECO:0000256" key="9">
    <source>
        <dbReference type="RuleBase" id="RU366016"/>
    </source>
</evidence>
<evidence type="ECO:0000259" key="11">
    <source>
        <dbReference type="Pfam" id="PF00171"/>
    </source>
</evidence>
<name>A0ABQ9FTZ2_TEGGR</name>
<dbReference type="NCBIfam" id="TIGR01236">
    <property type="entry name" value="D1pyr5carbox1"/>
    <property type="match status" value="1"/>
</dbReference>
<dbReference type="EMBL" id="JARBDR010000141">
    <property type="protein sequence ID" value="KAJ8320722.1"/>
    <property type="molecule type" value="Genomic_DNA"/>
</dbReference>
<keyword evidence="13" id="KW-1185">Reference proteome</keyword>
<comment type="catalytic activity">
    <reaction evidence="6 9">
        <text>L-glutamate 5-semialdehyde + NAD(+) + H2O = L-glutamate + NADH + 2 H(+)</text>
        <dbReference type="Rhea" id="RHEA:30235"/>
        <dbReference type="ChEBI" id="CHEBI:15377"/>
        <dbReference type="ChEBI" id="CHEBI:15378"/>
        <dbReference type="ChEBI" id="CHEBI:29985"/>
        <dbReference type="ChEBI" id="CHEBI:57540"/>
        <dbReference type="ChEBI" id="CHEBI:57945"/>
        <dbReference type="ChEBI" id="CHEBI:58066"/>
        <dbReference type="EC" id="1.2.1.88"/>
    </reaction>
</comment>
<dbReference type="Proteomes" id="UP001217089">
    <property type="component" value="Unassembled WGS sequence"/>
</dbReference>
<feature type="active site" evidence="7">
    <location>
        <position position="300"/>
    </location>
</feature>
<dbReference type="InterPro" id="IPR016161">
    <property type="entry name" value="Ald_DH/histidinol_DH"/>
</dbReference>
<dbReference type="PANTHER" id="PTHR42862:SF1">
    <property type="entry name" value="DELTA-1-PYRROLINE-5-CARBOXYLATE DEHYDROGENASE 2, ISOFORM A-RELATED"/>
    <property type="match status" value="1"/>
</dbReference>
<evidence type="ECO:0000256" key="6">
    <source>
        <dbReference type="ARBA" id="ARBA00048142"/>
    </source>
</evidence>
<evidence type="ECO:0000256" key="1">
    <source>
        <dbReference type="ARBA" id="ARBA00004786"/>
    </source>
</evidence>
<proteinExistence type="inferred from homology"/>
<comment type="similarity">
    <text evidence="2 8">Belongs to the aldehyde dehydrogenase family.</text>
</comment>
<evidence type="ECO:0000256" key="8">
    <source>
        <dbReference type="RuleBase" id="RU003345"/>
    </source>
</evidence>
<keyword evidence="4 9" id="KW-0520">NAD</keyword>
<keyword evidence="3 8" id="KW-0560">Oxidoreductase</keyword>
<dbReference type="PANTHER" id="PTHR42862">
    <property type="entry name" value="DELTA-1-PYRROLINE-5-CARBOXYLATE DEHYDROGENASE 1, ISOFORM A-RELATED"/>
    <property type="match status" value="1"/>
</dbReference>
<gene>
    <name evidence="12" type="ORF">KUTeg_002309</name>
</gene>
<evidence type="ECO:0000256" key="4">
    <source>
        <dbReference type="ARBA" id="ARBA00023027"/>
    </source>
</evidence>
<sequence>MNQVKNSQRAASTYVAVNEPMYDYAAGSKERQELDAAIDKYSNKLEDIPIVIGGEEIRTKDVRYQVEPFDHQKKIASFYYATPELVQKAIDSSMKVRKDWEKRSLNDRCDIFLKAADLVSGKYRMDLMAATMLGQAKNVVQAEIDTAAEMADFLRFNVQFAQEITQYQPISPNRNVTENRTVYRGMEGFWAAITPFNFTAIGGHLPSAPVQMGNVCLWKPSDTAMLSNYIMFKIYQEAGLPPGVINFVPAHGPVFGDTITSSPHLAGINFTGSVATFKHLWKQVAKNLDIYKCYPRLIGECGGKNFHFIHKTADVQSVVNGTVRSAFEYSGQKCSACSRMYIPKSVWAKVKDDMIKIQKDIKVGSPLEKETFVSAVIDDKSFARIKGYLDHVKSSSSLKVLAGGKCDDSKGYFVEPTIIETSDPKEKMMQEEIFGPILTVYPYPDDQYKETAQLVTETSPFALTGAIYSSDVLMCILPVQSTNDKAGGPHYLLKFVSVQSVKETKTPMTDWTYPSMK</sequence>
<comment type="pathway">
    <text evidence="1 9">Amino-acid degradation; L-proline degradation into L-glutamate; L-glutamate from L-proline: step 2/2.</text>
</comment>
<dbReference type="SUPFAM" id="SSF53720">
    <property type="entry name" value="ALDH-like"/>
    <property type="match status" value="1"/>
</dbReference>
<dbReference type="Gene3D" id="3.40.605.10">
    <property type="entry name" value="Aldehyde Dehydrogenase, Chain A, domain 1"/>
    <property type="match status" value="2"/>
</dbReference>
<comment type="caution">
    <text evidence="12">The sequence shown here is derived from an EMBL/GenBank/DDBJ whole genome shotgun (WGS) entry which is preliminary data.</text>
</comment>
<dbReference type="InterPro" id="IPR029510">
    <property type="entry name" value="Ald_DH_CS_GLU"/>
</dbReference>
<dbReference type="PROSITE" id="PS00687">
    <property type="entry name" value="ALDEHYDE_DEHYDR_GLU"/>
    <property type="match status" value="1"/>
</dbReference>
<protein>
    <recommendedName>
        <fullName evidence="9 10">Multifunctional fusion protein</fullName>
    </recommendedName>
    <domain>
        <recommendedName>
            <fullName evidence="10">Delta-1-pyrroline-5-carboxylate dehydrogenase</fullName>
            <shortName evidence="10">P5C dehydrogenase</shortName>
        </recommendedName>
        <alternativeName>
            <fullName evidence="9">L-glutamate gamma-semialdehyde dehydrogenase</fullName>
        </alternativeName>
    </domain>
    <domain>
        <recommendedName>
            <fullName evidence="9">L-glutamate gamma-semialdehyde dehydrogenase</fullName>
            <ecNumber evidence="9">1.2.1.88</ecNumber>
        </recommendedName>
    </domain>
</protein>
<reference evidence="12 13" key="1">
    <citation type="submission" date="2022-12" db="EMBL/GenBank/DDBJ databases">
        <title>Chromosome-level genome of Tegillarca granosa.</title>
        <authorList>
            <person name="Kim J."/>
        </authorList>
    </citation>
    <scope>NUCLEOTIDE SEQUENCE [LARGE SCALE GENOMIC DNA]</scope>
    <source>
        <strain evidence="12">Teg-2019</strain>
        <tissue evidence="12">Adductor muscle</tissue>
    </source>
</reference>
<dbReference type="InterPro" id="IPR016163">
    <property type="entry name" value="Ald_DH_C"/>
</dbReference>
<dbReference type="InterPro" id="IPR015590">
    <property type="entry name" value="Aldehyde_DH_dom"/>
</dbReference>
<dbReference type="InterPro" id="IPR050485">
    <property type="entry name" value="Proline_metab_enzyme"/>
</dbReference>
<dbReference type="Pfam" id="PF00171">
    <property type="entry name" value="Aldedh"/>
    <property type="match status" value="1"/>
</dbReference>
<dbReference type="PROSITE" id="PS00070">
    <property type="entry name" value="ALDEHYDE_DEHYDR_CYS"/>
    <property type="match status" value="1"/>
</dbReference>
<evidence type="ECO:0000313" key="12">
    <source>
        <dbReference type="EMBL" id="KAJ8320722.1"/>
    </source>
</evidence>
<keyword evidence="5 9" id="KW-0642">Proline metabolism</keyword>
<dbReference type="EC" id="1.2.1.88" evidence="9"/>
<dbReference type="InterPro" id="IPR016162">
    <property type="entry name" value="Ald_DH_N"/>
</dbReference>
<accession>A0ABQ9FTZ2</accession>
<evidence type="ECO:0000256" key="7">
    <source>
        <dbReference type="PROSITE-ProRule" id="PRU10007"/>
    </source>
</evidence>
<evidence type="ECO:0000256" key="3">
    <source>
        <dbReference type="ARBA" id="ARBA00023002"/>
    </source>
</evidence>
<evidence type="ECO:0000256" key="10">
    <source>
        <dbReference type="RuleBase" id="RU366030"/>
    </source>
</evidence>
<evidence type="ECO:0000256" key="2">
    <source>
        <dbReference type="ARBA" id="ARBA00009986"/>
    </source>
</evidence>
<feature type="domain" description="Aldehyde dehydrogenase" evidence="11">
    <location>
        <begin position="66"/>
        <end position="472"/>
    </location>
</feature>
<dbReference type="InterPro" id="IPR016160">
    <property type="entry name" value="Ald_DH_CS_CYS"/>
</dbReference>
<dbReference type="Gene3D" id="3.40.309.10">
    <property type="entry name" value="Aldehyde Dehydrogenase, Chain A, domain 2"/>
    <property type="match status" value="1"/>
</dbReference>
<evidence type="ECO:0000256" key="5">
    <source>
        <dbReference type="ARBA" id="ARBA00023062"/>
    </source>
</evidence>
<evidence type="ECO:0000313" key="13">
    <source>
        <dbReference type="Proteomes" id="UP001217089"/>
    </source>
</evidence>
<dbReference type="InterPro" id="IPR005931">
    <property type="entry name" value="P5CDH/ALDH4A1"/>
</dbReference>
<organism evidence="12 13">
    <name type="scientific">Tegillarca granosa</name>
    <name type="common">Malaysian cockle</name>
    <name type="synonym">Anadara granosa</name>
    <dbReference type="NCBI Taxonomy" id="220873"/>
    <lineage>
        <taxon>Eukaryota</taxon>
        <taxon>Metazoa</taxon>
        <taxon>Spiralia</taxon>
        <taxon>Lophotrochozoa</taxon>
        <taxon>Mollusca</taxon>
        <taxon>Bivalvia</taxon>
        <taxon>Autobranchia</taxon>
        <taxon>Pteriomorphia</taxon>
        <taxon>Arcoida</taxon>
        <taxon>Arcoidea</taxon>
        <taxon>Arcidae</taxon>
        <taxon>Tegillarca</taxon>
    </lineage>
</organism>